<gene>
    <name evidence="1" type="ORF">UFOPK1773_00687</name>
    <name evidence="2" type="ORF">UFOPK3287_00262</name>
    <name evidence="3" type="ORF">UFOPK4372_00737</name>
</gene>
<name>A0A6J6FVH3_9ZZZZ</name>
<evidence type="ECO:0000313" key="3">
    <source>
        <dbReference type="EMBL" id="CAB5073443.1"/>
    </source>
</evidence>
<reference evidence="1" key="1">
    <citation type="submission" date="2020-05" db="EMBL/GenBank/DDBJ databases">
        <authorList>
            <person name="Chiriac C."/>
            <person name="Salcher M."/>
            <person name="Ghai R."/>
            <person name="Kavagutti S V."/>
        </authorList>
    </citation>
    <scope>NUCLEOTIDE SEQUENCE</scope>
</reference>
<sequence length="221" mass="23466">MFAKVVTVSVAGLLLAGSFVAPSADAAVKISNGVACAKSGATTKVKTTTYKCTKNPTVKNAKLTWVSKDCLDADATWIKSNKDYQDLAKQMPTTLADLDQKILDEIANVAVQNAKADALDLQVKAMTDTVTVLTASREKLIADSANAIKNKPAITTYAQAITTYKKTIASLTSSAALYRKTGKSVETMKKTRDYAATQLDQAKAGVGQSLTMRSMICDKGL</sequence>
<dbReference type="EMBL" id="CAFBQZ010000051">
    <property type="protein sequence ID" value="CAB5073443.1"/>
    <property type="molecule type" value="Genomic_DNA"/>
</dbReference>
<dbReference type="EMBL" id="CAFBJH010000008">
    <property type="protein sequence ID" value="CAB4848172.1"/>
    <property type="molecule type" value="Genomic_DNA"/>
</dbReference>
<dbReference type="AlphaFoldDB" id="A0A6J6FVH3"/>
<dbReference type="EMBL" id="CAEZUA010000037">
    <property type="protein sequence ID" value="CAB4588598.1"/>
    <property type="molecule type" value="Genomic_DNA"/>
</dbReference>
<organism evidence="1">
    <name type="scientific">freshwater metagenome</name>
    <dbReference type="NCBI Taxonomy" id="449393"/>
    <lineage>
        <taxon>unclassified sequences</taxon>
        <taxon>metagenomes</taxon>
        <taxon>ecological metagenomes</taxon>
    </lineage>
</organism>
<evidence type="ECO:0000313" key="2">
    <source>
        <dbReference type="EMBL" id="CAB4848172.1"/>
    </source>
</evidence>
<protein>
    <submittedName>
        <fullName evidence="1">Unannotated protein</fullName>
    </submittedName>
</protein>
<accession>A0A6J6FVH3</accession>
<proteinExistence type="predicted"/>
<evidence type="ECO:0000313" key="1">
    <source>
        <dbReference type="EMBL" id="CAB4588598.1"/>
    </source>
</evidence>